<keyword evidence="2" id="KW-0812">Transmembrane</keyword>
<evidence type="ECO:0000313" key="3">
    <source>
        <dbReference type="EMBL" id="MBB2892343.1"/>
    </source>
</evidence>
<proteinExistence type="predicted"/>
<evidence type="ECO:0000313" key="4">
    <source>
        <dbReference type="Proteomes" id="UP000559182"/>
    </source>
</evidence>
<keyword evidence="2" id="KW-1133">Transmembrane helix</keyword>
<evidence type="ECO:0000256" key="2">
    <source>
        <dbReference type="SAM" id="Phobius"/>
    </source>
</evidence>
<feature type="region of interest" description="Disordered" evidence="1">
    <location>
        <begin position="1"/>
        <end position="24"/>
    </location>
</feature>
<feature type="transmembrane region" description="Helical" evidence="2">
    <location>
        <begin position="125"/>
        <end position="150"/>
    </location>
</feature>
<evidence type="ECO:0000256" key="1">
    <source>
        <dbReference type="SAM" id="MobiDB-lite"/>
    </source>
</evidence>
<gene>
    <name evidence="3" type="ORF">FHU39_002327</name>
</gene>
<protein>
    <submittedName>
        <fullName evidence="3">ABC-type transport system involved in multi-copper enzyme maturation permease subunit</fullName>
    </submittedName>
</protein>
<name>A0A839N863_9MICO</name>
<accession>A0A839N863</accession>
<dbReference type="Proteomes" id="UP000559182">
    <property type="component" value="Unassembled WGS sequence"/>
</dbReference>
<keyword evidence="4" id="KW-1185">Reference proteome</keyword>
<dbReference type="RefSeq" id="WP_183320480.1">
    <property type="nucleotide sequence ID" value="NZ_JACHVQ010000001.1"/>
</dbReference>
<feature type="transmembrane region" description="Helical" evidence="2">
    <location>
        <begin position="47"/>
        <end position="66"/>
    </location>
</feature>
<reference evidence="3 4" key="1">
    <citation type="submission" date="2020-08" db="EMBL/GenBank/DDBJ databases">
        <title>Sequencing the genomes of 1000 actinobacteria strains.</title>
        <authorList>
            <person name="Klenk H.-P."/>
        </authorList>
    </citation>
    <scope>NUCLEOTIDE SEQUENCE [LARGE SCALE GENOMIC DNA]</scope>
    <source>
        <strain evidence="3 4">DSM 105369</strain>
    </source>
</reference>
<dbReference type="EMBL" id="JACHVQ010000001">
    <property type="protein sequence ID" value="MBB2892343.1"/>
    <property type="molecule type" value="Genomic_DNA"/>
</dbReference>
<feature type="compositionally biased region" description="Basic and acidic residues" evidence="1">
    <location>
        <begin position="8"/>
        <end position="20"/>
    </location>
</feature>
<feature type="transmembrane region" description="Helical" evidence="2">
    <location>
        <begin position="195"/>
        <end position="214"/>
    </location>
</feature>
<keyword evidence="2" id="KW-0472">Membrane</keyword>
<feature type="transmembrane region" description="Helical" evidence="2">
    <location>
        <begin position="78"/>
        <end position="98"/>
    </location>
</feature>
<organism evidence="3 4">
    <name type="scientific">Flexivirga oryzae</name>
    <dbReference type="NCBI Taxonomy" id="1794944"/>
    <lineage>
        <taxon>Bacteria</taxon>
        <taxon>Bacillati</taxon>
        <taxon>Actinomycetota</taxon>
        <taxon>Actinomycetes</taxon>
        <taxon>Micrococcales</taxon>
        <taxon>Dermacoccaceae</taxon>
        <taxon>Flexivirga</taxon>
    </lineage>
</organism>
<comment type="caution">
    <text evidence="3">The sequence shown here is derived from an EMBL/GenBank/DDBJ whole genome shotgun (WGS) entry which is preliminary data.</text>
</comment>
<sequence length="270" mass="29153">MTATTQVPEKRTPMPPRIDEQTGSGIPFTRLVSLELRKLTDTRAGRVLILVTIALVIGVGLIGTFSGKATQDKDLNDFLALGSLPLQMLLPLLGVLAVTSEWSQRTGLVTFTLEPRRSRVAFGKWAAALVLGLAGVVLAAVSSLAFTALADALRDSNPSWDLSWQVLLGTVLGQLLYMSIGVAFGMLIQNTPGAVVAFLILPTLWSILGSFSWAESVAHWADTNRTLSPLYDGTMQGDDWAKLLVSLLIWLALPMIVGIWRMTHSEVKSA</sequence>
<dbReference type="AlphaFoldDB" id="A0A839N863"/>
<feature type="transmembrane region" description="Helical" evidence="2">
    <location>
        <begin position="162"/>
        <end position="188"/>
    </location>
</feature>
<feature type="transmembrane region" description="Helical" evidence="2">
    <location>
        <begin position="240"/>
        <end position="260"/>
    </location>
</feature>